<keyword evidence="2" id="KW-1185">Reference proteome</keyword>
<dbReference type="SUPFAM" id="SSF52540">
    <property type="entry name" value="P-loop containing nucleoside triphosphate hydrolases"/>
    <property type="match status" value="1"/>
</dbReference>
<evidence type="ECO:0000313" key="1">
    <source>
        <dbReference type="EMBL" id="NDU97214.1"/>
    </source>
</evidence>
<evidence type="ECO:0000313" key="2">
    <source>
        <dbReference type="Proteomes" id="UP000474175"/>
    </source>
</evidence>
<dbReference type="InterPro" id="IPR027417">
    <property type="entry name" value="P-loop_NTPase"/>
</dbReference>
<dbReference type="AlphaFoldDB" id="A0A6L9L9H5"/>
<sequence>MATTILENEHKALLDLRPSVNLTTEEKAALAMWTSEPPQYPELTQEELEKLVFKARREKGQALYSLAYSKQAKGIRTFPTLTAKEFREWITKRGQARAKDLGWKGFDVDKDNENVLKILALYFTKDERFEEVKPGYSFRKGIFLAGPTGVGKTQLMELCDTNPLASYTPHTCQVIVGEFSDEKKGGQKVIDYYSQDTVADNPDKTFGHEVLGRFYDDLGQEDEGVHYTKRQNVMAQILDNRHRYGNYFRTHITSNHTLDEIGKIYGPRIEDRFYEMFNVIEFPPTAKSRRRS</sequence>
<accession>A0A6L9L9H5</accession>
<dbReference type="EMBL" id="JAAFZH010000010">
    <property type="protein sequence ID" value="NDU97214.1"/>
    <property type="molecule type" value="Genomic_DNA"/>
</dbReference>
<name>A0A6L9L9H5_9BACT</name>
<reference evidence="1 2" key="1">
    <citation type="submission" date="2020-02" db="EMBL/GenBank/DDBJ databases">
        <title>Draft genome sequence of two Spirosoma agri KCTC 52727 and Spirosoma terrae KCTC 52035.</title>
        <authorList>
            <person name="Rojas J."/>
            <person name="Ambika Manirajan B."/>
            <person name="Suarez C."/>
            <person name="Ratering S."/>
            <person name="Schnell S."/>
        </authorList>
    </citation>
    <scope>NUCLEOTIDE SEQUENCE [LARGE SCALE GENOMIC DNA]</scope>
    <source>
        <strain evidence="1 2">KCTC 52035</strain>
    </source>
</reference>
<gene>
    <name evidence="1" type="ORF">GK108_20185</name>
</gene>
<protein>
    <submittedName>
        <fullName evidence="1">Uncharacterized protein</fullName>
    </submittedName>
</protein>
<dbReference type="RefSeq" id="WP_163952440.1">
    <property type="nucleotide sequence ID" value="NZ_JAAFZH010000010.1"/>
</dbReference>
<dbReference type="Gene3D" id="3.40.50.300">
    <property type="entry name" value="P-loop containing nucleotide triphosphate hydrolases"/>
    <property type="match status" value="1"/>
</dbReference>
<proteinExistence type="predicted"/>
<comment type="caution">
    <text evidence="1">The sequence shown here is derived from an EMBL/GenBank/DDBJ whole genome shotgun (WGS) entry which is preliminary data.</text>
</comment>
<dbReference type="Proteomes" id="UP000474175">
    <property type="component" value="Unassembled WGS sequence"/>
</dbReference>
<organism evidence="1 2">
    <name type="scientific">Spirosoma terrae</name>
    <dbReference type="NCBI Taxonomy" id="1968276"/>
    <lineage>
        <taxon>Bacteria</taxon>
        <taxon>Pseudomonadati</taxon>
        <taxon>Bacteroidota</taxon>
        <taxon>Cytophagia</taxon>
        <taxon>Cytophagales</taxon>
        <taxon>Cytophagaceae</taxon>
        <taxon>Spirosoma</taxon>
    </lineage>
</organism>